<reference evidence="2" key="1">
    <citation type="submission" date="2022-06" db="EMBL/GenBank/DDBJ databases">
        <title>Isolation and Genomics of Futiania mangrovii gen. nov., sp. nov., a Rare and Metabolically-versatile member in the Class Alphaproteobacteria.</title>
        <authorList>
            <person name="Liu L."/>
            <person name="Huang W.-C."/>
            <person name="Pan J."/>
            <person name="Li J."/>
            <person name="Huang Y."/>
            <person name="Du H."/>
            <person name="Liu Y."/>
            <person name="Li M."/>
        </authorList>
    </citation>
    <scope>NUCLEOTIDE SEQUENCE</scope>
    <source>
        <strain evidence="2">FT118</strain>
    </source>
</reference>
<sequence length="229" mass="24309">MKSETLDEILKARAEARALVVATRLSDGAQRIVAPDAQAGESTLERAAHAALLSDKPRTVEADGEDWFLNVFNTPLRLIVVGAVHIAQALVPAAQLAGYAVTVIDPRTAFATADRFPGVAISHDWPDEAMEALKPDHRTALVTLTHDPKLDDPALHVALRSPLFYIGALGSTRTHAKRVARLTEAGFTEAEIARIHAPVGLSIAASTPAEIAIATLAQITSVLRGGTVR</sequence>
<dbReference type="RefSeq" id="WP_269331965.1">
    <property type="nucleotide sequence ID" value="NZ_JAMZFT010000001.1"/>
</dbReference>
<dbReference type="AlphaFoldDB" id="A0A9J6PAG9"/>
<feature type="domain" description="XdhC Rossmann" evidence="1">
    <location>
        <begin position="78"/>
        <end position="219"/>
    </location>
</feature>
<evidence type="ECO:0000259" key="1">
    <source>
        <dbReference type="Pfam" id="PF13478"/>
    </source>
</evidence>
<dbReference type="PANTHER" id="PTHR30388">
    <property type="entry name" value="ALDEHYDE OXIDOREDUCTASE MOLYBDENUM COFACTOR ASSEMBLY PROTEIN"/>
    <property type="match status" value="1"/>
</dbReference>
<name>A0A9J6PAG9_9PROT</name>
<protein>
    <submittedName>
        <fullName evidence="2">XdhC family protein</fullName>
    </submittedName>
</protein>
<dbReference type="Pfam" id="PF13478">
    <property type="entry name" value="XdhC_C"/>
    <property type="match status" value="1"/>
</dbReference>
<organism evidence="2 3">
    <name type="scientific">Futiania mangrovi</name>
    <dbReference type="NCBI Taxonomy" id="2959716"/>
    <lineage>
        <taxon>Bacteria</taxon>
        <taxon>Pseudomonadati</taxon>
        <taxon>Pseudomonadota</taxon>
        <taxon>Alphaproteobacteria</taxon>
        <taxon>Futianiales</taxon>
        <taxon>Futianiaceae</taxon>
        <taxon>Futiania</taxon>
    </lineage>
</organism>
<comment type="caution">
    <text evidence="2">The sequence shown here is derived from an EMBL/GenBank/DDBJ whole genome shotgun (WGS) entry which is preliminary data.</text>
</comment>
<dbReference type="InterPro" id="IPR027051">
    <property type="entry name" value="XdhC_Rossmann_dom"/>
</dbReference>
<evidence type="ECO:0000313" key="3">
    <source>
        <dbReference type="Proteomes" id="UP001055804"/>
    </source>
</evidence>
<dbReference type="InterPro" id="IPR052698">
    <property type="entry name" value="MoCofactor_Util/Proc"/>
</dbReference>
<dbReference type="Proteomes" id="UP001055804">
    <property type="component" value="Unassembled WGS sequence"/>
</dbReference>
<gene>
    <name evidence="2" type="ORF">NJQ99_06470</name>
</gene>
<dbReference type="Gene3D" id="3.40.50.720">
    <property type="entry name" value="NAD(P)-binding Rossmann-like Domain"/>
    <property type="match status" value="1"/>
</dbReference>
<evidence type="ECO:0000313" key="2">
    <source>
        <dbReference type="EMBL" id="MCP1336045.1"/>
    </source>
</evidence>
<accession>A0A9J6PAG9</accession>
<dbReference type="PANTHER" id="PTHR30388:SF4">
    <property type="entry name" value="MOLYBDENUM COFACTOR INSERTION CHAPERONE PAOD"/>
    <property type="match status" value="1"/>
</dbReference>
<dbReference type="EMBL" id="JAMZFT010000001">
    <property type="protein sequence ID" value="MCP1336045.1"/>
    <property type="molecule type" value="Genomic_DNA"/>
</dbReference>
<proteinExistence type="predicted"/>
<keyword evidence="3" id="KW-1185">Reference proteome</keyword>